<accession>A0A833GWZ0</accession>
<dbReference type="InterPro" id="IPR015943">
    <property type="entry name" value="WD40/YVTN_repeat-like_dom_sf"/>
</dbReference>
<evidence type="ECO:0008006" key="3">
    <source>
        <dbReference type="Google" id="ProtNLM"/>
    </source>
</evidence>
<dbReference type="SUPFAM" id="SSF75011">
    <property type="entry name" value="3-carboxy-cis,cis-mucoante lactonizing enzyme"/>
    <property type="match status" value="1"/>
</dbReference>
<dbReference type="AlphaFoldDB" id="A0A833GWZ0"/>
<proteinExistence type="predicted"/>
<gene>
    <name evidence="1" type="ORF">F9K24_21590</name>
</gene>
<comment type="caution">
    <text evidence="1">The sequence shown here is derived from an EMBL/GenBank/DDBJ whole genome shotgun (WGS) entry which is preliminary data.</text>
</comment>
<evidence type="ECO:0000313" key="2">
    <source>
        <dbReference type="Proteomes" id="UP000460298"/>
    </source>
</evidence>
<organism evidence="1 2">
    <name type="scientific">Leptonema illini</name>
    <dbReference type="NCBI Taxonomy" id="183"/>
    <lineage>
        <taxon>Bacteria</taxon>
        <taxon>Pseudomonadati</taxon>
        <taxon>Spirochaetota</taxon>
        <taxon>Spirochaetia</taxon>
        <taxon>Leptospirales</taxon>
        <taxon>Leptospiraceae</taxon>
        <taxon>Leptonema</taxon>
    </lineage>
</organism>
<reference evidence="1 2" key="1">
    <citation type="submission" date="2019-10" db="EMBL/GenBank/DDBJ databases">
        <title>Extracellular Electron Transfer in a Candidatus Methanoperedens spp. Enrichment Culture.</title>
        <authorList>
            <person name="Berger S."/>
            <person name="Rangel Shaw D."/>
            <person name="Berben T."/>
            <person name="In 'T Zandt M."/>
            <person name="Frank J."/>
            <person name="Reimann J."/>
            <person name="Jetten M.S.M."/>
            <person name="Welte C.U."/>
        </authorList>
    </citation>
    <scope>NUCLEOTIDE SEQUENCE [LARGE SCALE GENOMIC DNA]</scope>
    <source>
        <strain evidence="1">SB12</strain>
    </source>
</reference>
<dbReference type="Proteomes" id="UP000460298">
    <property type="component" value="Unassembled WGS sequence"/>
</dbReference>
<dbReference type="Gene3D" id="2.130.10.10">
    <property type="entry name" value="YVTN repeat-like/Quinoprotein amine dehydrogenase"/>
    <property type="match status" value="1"/>
</dbReference>
<name>A0A833GWZ0_9LEPT</name>
<evidence type="ECO:0000313" key="1">
    <source>
        <dbReference type="EMBL" id="KAB2928760.1"/>
    </source>
</evidence>
<dbReference type="EMBL" id="WBUI01000044">
    <property type="protein sequence ID" value="KAB2928760.1"/>
    <property type="molecule type" value="Genomic_DNA"/>
</dbReference>
<dbReference type="PROSITE" id="PS51257">
    <property type="entry name" value="PROKAR_LIPOPROTEIN"/>
    <property type="match status" value="1"/>
</dbReference>
<protein>
    <recommendedName>
        <fullName evidence="3">Lipoprotein</fullName>
    </recommendedName>
</protein>
<sequence length="394" mass="42656">MKIKSDRHYFSVYGRAILPLLIFITQSCSLIKDIEKPQAADLFYQLLLGSGANRIGVVSSDLGPSGRFSVMHPEGVAVPFFTSIHSDAMARYFNGRVFIVNRLGRDGIQVLDPQSAYLTVSEYSTGNASNPHDIVVTANGKGYISLYGKNNILVVQPESGAVIGSVSLAAYSDPDGYPEVSGLHAEGNRVFAAVQRLDRNDPFSTWPPVAGYPSLLVEIDAGSDTIVAAHAMPFSNPFSKLRRVDLFGQPHLVMACPSWLGYNFRIDGAVIAFNLNTNSFTTLYRETAAGGDILDVVIKNDSVGYASILFQDFSTAIQRFNPTTGARTGDLFFAPNWGGYVAGMLLTDDGRLYLGDSSYTEPGISIYDTNAGDLKITPLPVPIGLRPTDLVYIP</sequence>